<dbReference type="Gene3D" id="1.20.5.4130">
    <property type="match status" value="1"/>
</dbReference>
<keyword evidence="3" id="KW-0677">Repeat</keyword>
<dbReference type="InterPro" id="IPR027417">
    <property type="entry name" value="P-loop_NTPase"/>
</dbReference>
<accession>A0AAQ3PEZ5</accession>
<gene>
    <name evidence="12" type="ORF">U9M48_000591</name>
</gene>
<feature type="domain" description="Disease resistance R13L4/SHOC-2-like LRR" evidence="11">
    <location>
        <begin position="557"/>
        <end position="852"/>
    </location>
</feature>
<evidence type="ECO:0000256" key="4">
    <source>
        <dbReference type="ARBA" id="ARBA00022741"/>
    </source>
</evidence>
<dbReference type="GO" id="GO:0009626">
    <property type="term" value="P:plant-type hypersensitive response"/>
    <property type="evidence" value="ECO:0007669"/>
    <property type="project" value="UniProtKB-ARBA"/>
</dbReference>
<dbReference type="PRINTS" id="PR00364">
    <property type="entry name" value="DISEASERSIST"/>
</dbReference>
<dbReference type="SUPFAM" id="SSF52058">
    <property type="entry name" value="L domain-like"/>
    <property type="match status" value="1"/>
</dbReference>
<sequence>MAEAIVGPLVGKLQELAASEAKALVAVNDDIRGLRDRLMWMQAFLRHADPRRRDTSDELMRVWLKQTRDVAFDAEDAIDEYALKVNLSRSRMQSSADTHNQSHRDCTKRSSDRRGPHAFCLHALPMAMPILALAAAKEAITRGNTMEWPKQGLAVTAVDDAQPSPIKRVDMVKKLQDAIFSGKRNRLVICVTGEGGVGKATLVRELYDMPKTKSTFQLQRWISFAPNLRSSTILQLIYSQVTKSKTWIPKDDVDKKLKEKLSSEKPFLFILDGEVSNSDWNTILAALSDDDDDHQSRIVRIMQGTHKRPHGFAIENWIELQHFAKIETNNLFSQRVFQEEKTEGQISMQNFNDDLHGITKGLPLAIVLLSGLMQTKEYPNEWQAVFDHLKANKSKRLDSILVMCFDDLPHDLKSCFLYFAALPMNTPIEARKLICMWMAEGFLRPKDGKTMEKVGRIYLQELIIRHLVIFVKTDNLSASDKFVAVHHKVHTFLQNEAQEASFVDIHNGNDIVYLATTRRLSLQNCSDKYAALGNSLPKLRSIFGHGNPQETIKLYIEEMFQVSKFLRVINLQGIEIGPNLPETIGNVAHLQYLGVTACLLKHIPSTIENLKNLQTLDVRNTYVDKLPDVFWRITTLRHVFGGGLFLPKEVGDLKHLQTLESIYSDENNCWNSKTFEKMVHLQSLHVWDDSDNSINAEAISTVIEKENLLEYLDTLILAVNKIQLSLFTSSSMRRLRTLKVYGELDRSALQSTLKESKFYFPNLNLLSLSYTKVSQDFINKLGKLPLLANLILDTESYENSDGLLVFCAGGFKSLTKLTLSDLENAVKKLKIEKSALPELIDLEVEWNPDEIKIEVCGEREFVKKIKEQDGDLYCCITQVAVGPKKIARTAS</sequence>
<protein>
    <submittedName>
        <fullName evidence="12">Uncharacterized protein</fullName>
    </submittedName>
</protein>
<dbReference type="Gene3D" id="1.10.10.10">
    <property type="entry name" value="Winged helix-like DNA-binding domain superfamily/Winged helix DNA-binding domain"/>
    <property type="match status" value="1"/>
</dbReference>
<dbReference type="InterPro" id="IPR055414">
    <property type="entry name" value="LRR_R13L4/SHOC2-like"/>
</dbReference>
<dbReference type="PANTHER" id="PTHR23155">
    <property type="entry name" value="DISEASE RESISTANCE PROTEIN RP"/>
    <property type="match status" value="1"/>
</dbReference>
<evidence type="ECO:0000256" key="7">
    <source>
        <dbReference type="SAM" id="MobiDB-lite"/>
    </source>
</evidence>
<feature type="domain" description="NB-ARC" evidence="8">
    <location>
        <begin position="170"/>
        <end position="294"/>
    </location>
</feature>
<evidence type="ECO:0000256" key="1">
    <source>
        <dbReference type="ARBA" id="ARBA00008894"/>
    </source>
</evidence>
<evidence type="ECO:0000256" key="2">
    <source>
        <dbReference type="ARBA" id="ARBA00022614"/>
    </source>
</evidence>
<dbReference type="CDD" id="cd14798">
    <property type="entry name" value="RX-CC_like"/>
    <property type="match status" value="1"/>
</dbReference>
<dbReference type="GO" id="GO:0002758">
    <property type="term" value="P:innate immune response-activating signaling pathway"/>
    <property type="evidence" value="ECO:0007669"/>
    <property type="project" value="UniProtKB-ARBA"/>
</dbReference>
<evidence type="ECO:0000259" key="10">
    <source>
        <dbReference type="Pfam" id="PF23559"/>
    </source>
</evidence>
<dbReference type="EMBL" id="CP144745">
    <property type="protein sequence ID" value="WVZ49214.1"/>
    <property type="molecule type" value="Genomic_DNA"/>
</dbReference>
<dbReference type="Pfam" id="PF23598">
    <property type="entry name" value="LRR_14"/>
    <property type="match status" value="1"/>
</dbReference>
<dbReference type="InterPro" id="IPR041118">
    <property type="entry name" value="Rx_N"/>
</dbReference>
<dbReference type="InterPro" id="IPR002182">
    <property type="entry name" value="NB-ARC"/>
</dbReference>
<dbReference type="Pfam" id="PF18052">
    <property type="entry name" value="Rx_N"/>
    <property type="match status" value="1"/>
</dbReference>
<dbReference type="FunFam" id="1.10.10.10:FF:000322">
    <property type="entry name" value="Probable disease resistance protein At1g63360"/>
    <property type="match status" value="1"/>
</dbReference>
<keyword evidence="13" id="KW-1185">Reference proteome</keyword>
<dbReference type="InterPro" id="IPR058922">
    <property type="entry name" value="WHD_DRP"/>
</dbReference>
<dbReference type="Gene3D" id="3.40.50.300">
    <property type="entry name" value="P-loop containing nucleotide triphosphate hydrolases"/>
    <property type="match status" value="1"/>
</dbReference>
<evidence type="ECO:0000256" key="5">
    <source>
        <dbReference type="ARBA" id="ARBA00022821"/>
    </source>
</evidence>
<keyword evidence="4" id="KW-0547">Nucleotide-binding</keyword>
<dbReference type="GO" id="GO:0042742">
    <property type="term" value="P:defense response to bacterium"/>
    <property type="evidence" value="ECO:0007669"/>
    <property type="project" value="UniProtKB-ARBA"/>
</dbReference>
<dbReference type="PANTHER" id="PTHR23155:SF889">
    <property type="entry name" value="OS03G0379801 PROTEIN"/>
    <property type="match status" value="1"/>
</dbReference>
<dbReference type="Pfam" id="PF23559">
    <property type="entry name" value="WHD_DRP"/>
    <property type="match status" value="1"/>
</dbReference>
<proteinExistence type="inferred from homology"/>
<dbReference type="InterPro" id="IPR044974">
    <property type="entry name" value="Disease_R_plants"/>
</dbReference>
<dbReference type="Pfam" id="PF00931">
    <property type="entry name" value="NB-ARC"/>
    <property type="match status" value="1"/>
</dbReference>
<dbReference type="InterPro" id="IPR036388">
    <property type="entry name" value="WH-like_DNA-bd_sf"/>
</dbReference>
<evidence type="ECO:0000259" key="11">
    <source>
        <dbReference type="Pfam" id="PF23598"/>
    </source>
</evidence>
<evidence type="ECO:0000256" key="6">
    <source>
        <dbReference type="ARBA" id="ARBA00023054"/>
    </source>
</evidence>
<dbReference type="AlphaFoldDB" id="A0AAQ3PEZ5"/>
<evidence type="ECO:0000313" key="12">
    <source>
        <dbReference type="EMBL" id="WVZ49214.1"/>
    </source>
</evidence>
<dbReference type="InterPro" id="IPR042197">
    <property type="entry name" value="Apaf_helical"/>
</dbReference>
<dbReference type="InterPro" id="IPR038005">
    <property type="entry name" value="RX-like_CC"/>
</dbReference>
<evidence type="ECO:0000256" key="3">
    <source>
        <dbReference type="ARBA" id="ARBA00022737"/>
    </source>
</evidence>
<organism evidence="12 13">
    <name type="scientific">Paspalum notatum var. saurae</name>
    <dbReference type="NCBI Taxonomy" id="547442"/>
    <lineage>
        <taxon>Eukaryota</taxon>
        <taxon>Viridiplantae</taxon>
        <taxon>Streptophyta</taxon>
        <taxon>Embryophyta</taxon>
        <taxon>Tracheophyta</taxon>
        <taxon>Spermatophyta</taxon>
        <taxon>Magnoliopsida</taxon>
        <taxon>Liliopsida</taxon>
        <taxon>Poales</taxon>
        <taxon>Poaceae</taxon>
        <taxon>PACMAD clade</taxon>
        <taxon>Panicoideae</taxon>
        <taxon>Andropogonodae</taxon>
        <taxon>Paspaleae</taxon>
        <taxon>Paspalinae</taxon>
        <taxon>Paspalum</taxon>
    </lineage>
</organism>
<dbReference type="Gene3D" id="3.80.10.10">
    <property type="entry name" value="Ribonuclease Inhibitor"/>
    <property type="match status" value="1"/>
</dbReference>
<comment type="similarity">
    <text evidence="1">Belongs to the disease resistance NB-LRR family.</text>
</comment>
<feature type="region of interest" description="Disordered" evidence="7">
    <location>
        <begin position="92"/>
        <end position="113"/>
    </location>
</feature>
<evidence type="ECO:0000259" key="8">
    <source>
        <dbReference type="Pfam" id="PF00931"/>
    </source>
</evidence>
<feature type="domain" description="Disease resistance N-terminal" evidence="9">
    <location>
        <begin position="5"/>
        <end position="95"/>
    </location>
</feature>
<dbReference type="Proteomes" id="UP001341281">
    <property type="component" value="Chromosome 01"/>
</dbReference>
<feature type="domain" description="Disease resistance protein winged helix" evidence="10">
    <location>
        <begin position="423"/>
        <end position="491"/>
    </location>
</feature>
<feature type="compositionally biased region" description="Basic and acidic residues" evidence="7">
    <location>
        <begin position="100"/>
        <end position="113"/>
    </location>
</feature>
<evidence type="ECO:0000259" key="9">
    <source>
        <dbReference type="Pfam" id="PF18052"/>
    </source>
</evidence>
<keyword evidence="2" id="KW-0433">Leucine-rich repeat</keyword>
<keyword evidence="6" id="KW-0175">Coiled coil</keyword>
<evidence type="ECO:0000313" key="13">
    <source>
        <dbReference type="Proteomes" id="UP001341281"/>
    </source>
</evidence>
<keyword evidence="5" id="KW-0611">Plant defense</keyword>
<dbReference type="InterPro" id="IPR032675">
    <property type="entry name" value="LRR_dom_sf"/>
</dbReference>
<reference evidence="12 13" key="1">
    <citation type="submission" date="2024-02" db="EMBL/GenBank/DDBJ databases">
        <title>High-quality chromosome-scale genome assembly of Pensacola bahiagrass (Paspalum notatum Flugge var. saurae).</title>
        <authorList>
            <person name="Vega J.M."/>
            <person name="Podio M."/>
            <person name="Orjuela J."/>
            <person name="Siena L.A."/>
            <person name="Pessino S.C."/>
            <person name="Combes M.C."/>
            <person name="Mariac C."/>
            <person name="Albertini E."/>
            <person name="Pupilli F."/>
            <person name="Ortiz J.P.A."/>
            <person name="Leblanc O."/>
        </authorList>
    </citation>
    <scope>NUCLEOTIDE SEQUENCE [LARGE SCALE GENOMIC DNA]</scope>
    <source>
        <strain evidence="12">R1</strain>
        <tissue evidence="12">Leaf</tissue>
    </source>
</reference>
<dbReference type="GO" id="GO:0043531">
    <property type="term" value="F:ADP binding"/>
    <property type="evidence" value="ECO:0007669"/>
    <property type="project" value="InterPro"/>
</dbReference>
<dbReference type="SUPFAM" id="SSF52540">
    <property type="entry name" value="P-loop containing nucleoside triphosphate hydrolases"/>
    <property type="match status" value="1"/>
</dbReference>
<name>A0AAQ3PEZ5_PASNO</name>
<dbReference type="Gene3D" id="1.10.8.430">
    <property type="entry name" value="Helical domain of apoptotic protease-activating factors"/>
    <property type="match status" value="1"/>
</dbReference>